<protein>
    <submittedName>
        <fullName evidence="15">Cytochrome b</fullName>
    </submittedName>
</protein>
<dbReference type="SUPFAM" id="SSF81342">
    <property type="entry name" value="Transmembrane di-heme cytochromes"/>
    <property type="match status" value="1"/>
</dbReference>
<evidence type="ECO:0000256" key="10">
    <source>
        <dbReference type="ARBA" id="ARBA00023004"/>
    </source>
</evidence>
<keyword evidence="11 13" id="KW-0472">Membrane</keyword>
<dbReference type="InterPro" id="IPR016174">
    <property type="entry name" value="Di-haem_cyt_TM"/>
</dbReference>
<comment type="caution">
    <text evidence="15">The sequence shown here is derived from an EMBL/GenBank/DDBJ whole genome shotgun (WGS) entry which is preliminary data.</text>
</comment>
<feature type="transmembrane region" description="Helical" evidence="13">
    <location>
        <begin position="96"/>
        <end position="118"/>
    </location>
</feature>
<evidence type="ECO:0000256" key="13">
    <source>
        <dbReference type="SAM" id="Phobius"/>
    </source>
</evidence>
<evidence type="ECO:0000256" key="6">
    <source>
        <dbReference type="ARBA" id="ARBA00022692"/>
    </source>
</evidence>
<evidence type="ECO:0000256" key="9">
    <source>
        <dbReference type="ARBA" id="ARBA00022989"/>
    </source>
</evidence>
<feature type="domain" description="Cytochrome b561 bacterial/Ni-hydrogenase" evidence="14">
    <location>
        <begin position="7"/>
        <end position="179"/>
    </location>
</feature>
<keyword evidence="6 13" id="KW-0812">Transmembrane</keyword>
<evidence type="ECO:0000256" key="3">
    <source>
        <dbReference type="ARBA" id="ARBA00022448"/>
    </source>
</evidence>
<dbReference type="Gene3D" id="1.20.950.20">
    <property type="entry name" value="Transmembrane di-heme cytochromes, Chain C"/>
    <property type="match status" value="1"/>
</dbReference>
<evidence type="ECO:0000256" key="4">
    <source>
        <dbReference type="ARBA" id="ARBA00022475"/>
    </source>
</evidence>
<feature type="transmembrane region" description="Helical" evidence="13">
    <location>
        <begin position="138"/>
        <end position="165"/>
    </location>
</feature>
<dbReference type="PANTHER" id="PTHR30529:SF1">
    <property type="entry name" value="CYTOCHROME B561 HOMOLOG 2"/>
    <property type="match status" value="1"/>
</dbReference>
<proteinExistence type="inferred from homology"/>
<dbReference type="EMBL" id="JBHSDI010000062">
    <property type="protein sequence ID" value="MFC4260968.1"/>
    <property type="molecule type" value="Genomic_DNA"/>
</dbReference>
<keyword evidence="4" id="KW-1003">Cell membrane</keyword>
<sequence length="179" mass="19917">MPQIQKYPAGWRVLHWLMALMVLTLIPVGLWMASRAEADIWGALTNTLYSSHKAIGFSVLLLMILRIGMKIRLQAPPYPEHMPRTLQIAAKSLHHLIYILLVVTPLFGWAGVTAYPALDIVGGYGLPAMPFVPQSEDLAGSLFYIHGWLAITLSVLIAGHIAAALRHMVRKDGIFRRMV</sequence>
<evidence type="ECO:0000313" key="15">
    <source>
        <dbReference type="EMBL" id="MFC4260968.1"/>
    </source>
</evidence>
<dbReference type="InterPro" id="IPR011577">
    <property type="entry name" value="Cyt_b561_bac/Ni-Hgenase"/>
</dbReference>
<evidence type="ECO:0000256" key="2">
    <source>
        <dbReference type="ARBA" id="ARBA00004651"/>
    </source>
</evidence>
<reference evidence="16" key="1">
    <citation type="journal article" date="2019" name="Int. J. Syst. Evol. Microbiol.">
        <title>The Global Catalogue of Microorganisms (GCM) 10K type strain sequencing project: providing services to taxonomists for standard genome sequencing and annotation.</title>
        <authorList>
            <consortium name="The Broad Institute Genomics Platform"/>
            <consortium name="The Broad Institute Genome Sequencing Center for Infectious Disease"/>
            <person name="Wu L."/>
            <person name="Ma J."/>
        </authorList>
    </citation>
    <scope>NUCLEOTIDE SEQUENCE [LARGE SCALE GENOMIC DNA]</scope>
    <source>
        <strain evidence="16">CECT 7297</strain>
    </source>
</reference>
<keyword evidence="3" id="KW-0813">Transport</keyword>
<dbReference type="RefSeq" id="WP_379890033.1">
    <property type="nucleotide sequence ID" value="NZ_JBHSDI010000062.1"/>
</dbReference>
<organism evidence="15 16">
    <name type="scientific">Marinobacter lacisalsi</name>
    <dbReference type="NCBI Taxonomy" id="475979"/>
    <lineage>
        <taxon>Bacteria</taxon>
        <taxon>Pseudomonadati</taxon>
        <taxon>Pseudomonadota</taxon>
        <taxon>Gammaproteobacteria</taxon>
        <taxon>Pseudomonadales</taxon>
        <taxon>Marinobacteraceae</taxon>
        <taxon>Marinobacter</taxon>
    </lineage>
</organism>
<comment type="cofactor">
    <cofactor evidence="1">
        <name>heme b</name>
        <dbReference type="ChEBI" id="CHEBI:60344"/>
    </cofactor>
</comment>
<dbReference type="Pfam" id="PF01292">
    <property type="entry name" value="Ni_hydr_CYTB"/>
    <property type="match status" value="1"/>
</dbReference>
<evidence type="ECO:0000313" key="16">
    <source>
        <dbReference type="Proteomes" id="UP001595798"/>
    </source>
</evidence>
<keyword evidence="10" id="KW-0408">Iron</keyword>
<dbReference type="InterPro" id="IPR052168">
    <property type="entry name" value="Cytochrome_b561_oxidase"/>
</dbReference>
<dbReference type="Proteomes" id="UP001595798">
    <property type="component" value="Unassembled WGS sequence"/>
</dbReference>
<accession>A0ABV8QNJ2</accession>
<comment type="subcellular location">
    <subcellularLocation>
        <location evidence="2">Cell membrane</location>
        <topology evidence="2">Multi-pass membrane protein</topology>
    </subcellularLocation>
</comment>
<keyword evidence="9 13" id="KW-1133">Transmembrane helix</keyword>
<evidence type="ECO:0000256" key="11">
    <source>
        <dbReference type="ARBA" id="ARBA00023136"/>
    </source>
</evidence>
<gene>
    <name evidence="15" type="ORF">ACFOZ5_18260</name>
</gene>
<feature type="transmembrane region" description="Helical" evidence="13">
    <location>
        <begin position="12"/>
        <end position="34"/>
    </location>
</feature>
<dbReference type="PANTHER" id="PTHR30529">
    <property type="entry name" value="CYTOCHROME B561"/>
    <property type="match status" value="1"/>
</dbReference>
<name>A0ABV8QNJ2_9GAMM</name>
<keyword evidence="5" id="KW-0349">Heme</keyword>
<evidence type="ECO:0000256" key="7">
    <source>
        <dbReference type="ARBA" id="ARBA00022723"/>
    </source>
</evidence>
<keyword evidence="8" id="KW-0249">Electron transport</keyword>
<evidence type="ECO:0000259" key="14">
    <source>
        <dbReference type="Pfam" id="PF01292"/>
    </source>
</evidence>
<evidence type="ECO:0000256" key="8">
    <source>
        <dbReference type="ARBA" id="ARBA00022982"/>
    </source>
</evidence>
<keyword evidence="7" id="KW-0479">Metal-binding</keyword>
<evidence type="ECO:0000256" key="5">
    <source>
        <dbReference type="ARBA" id="ARBA00022617"/>
    </source>
</evidence>
<keyword evidence="16" id="KW-1185">Reference proteome</keyword>
<evidence type="ECO:0000256" key="1">
    <source>
        <dbReference type="ARBA" id="ARBA00001970"/>
    </source>
</evidence>
<comment type="similarity">
    <text evidence="12">Belongs to the cytochrome b561 family.</text>
</comment>
<evidence type="ECO:0000256" key="12">
    <source>
        <dbReference type="ARBA" id="ARBA00037975"/>
    </source>
</evidence>